<gene>
    <name evidence="1" type="ORF">ACH3VR_21600</name>
</gene>
<protein>
    <submittedName>
        <fullName evidence="1">Aldose 1-epimerase family protein</fullName>
    </submittedName>
</protein>
<dbReference type="InterPro" id="IPR014718">
    <property type="entry name" value="GH-type_carb-bd"/>
</dbReference>
<dbReference type="EMBL" id="JBIQWL010000014">
    <property type="protein sequence ID" value="MFH8252976.1"/>
    <property type="molecule type" value="Genomic_DNA"/>
</dbReference>
<dbReference type="PANTHER" id="PTHR10091">
    <property type="entry name" value="ALDOSE-1-EPIMERASE"/>
    <property type="match status" value="1"/>
</dbReference>
<dbReference type="PANTHER" id="PTHR10091:SF0">
    <property type="entry name" value="GALACTOSE MUTAROTASE"/>
    <property type="match status" value="1"/>
</dbReference>
<dbReference type="InterPro" id="IPR011013">
    <property type="entry name" value="Gal_mutarotase_sf_dom"/>
</dbReference>
<accession>A0ABW7QE97</accession>
<dbReference type="CDD" id="cd09022">
    <property type="entry name" value="Aldose_epim_Ec_YihR"/>
    <property type="match status" value="1"/>
</dbReference>
<evidence type="ECO:0000313" key="2">
    <source>
        <dbReference type="Proteomes" id="UP001610861"/>
    </source>
</evidence>
<evidence type="ECO:0000313" key="1">
    <source>
        <dbReference type="EMBL" id="MFH8252976.1"/>
    </source>
</evidence>
<organism evidence="1 2">
    <name type="scientific">Microbacterium alkaliflavum</name>
    <dbReference type="NCBI Taxonomy" id="3248839"/>
    <lineage>
        <taxon>Bacteria</taxon>
        <taxon>Bacillati</taxon>
        <taxon>Actinomycetota</taxon>
        <taxon>Actinomycetes</taxon>
        <taxon>Micrococcales</taxon>
        <taxon>Microbacteriaceae</taxon>
        <taxon>Microbacterium</taxon>
    </lineage>
</organism>
<dbReference type="InterPro" id="IPR008183">
    <property type="entry name" value="Aldose_1/G6P_1-epimerase"/>
</dbReference>
<dbReference type="RefSeq" id="WP_397558403.1">
    <property type="nucleotide sequence ID" value="NZ_JBIQWL010000014.1"/>
</dbReference>
<sequence length="312" mass="32897">MTRTPASGAQFELRAGGWHAVVASVGASLRILRRNGRDLVAPFGADELRPAMRGAVLAPWPNRTADGRYAFGGAVHQLPVDDLAAGNASHGLVAWTSFDVARPDAASALLTTTIEPRPGYPWRVRVDVAFALTDDGLRQDVTATNLSAAAAPFGVGGHPYLLAGPASARAIGEWVLTVPADRVLLTSPDRLLPTDLVDVAAFEDGAYDFRSPRRLGDSILNHAFTGLARDADGRTRVRLVDGAGVGAEVELDESCPWVQLYTADELPGTDRRHAVAVEPMTCPPDALNSGIDLRTIPPGGSTIASWSIKAIG</sequence>
<comment type="caution">
    <text evidence="1">The sequence shown here is derived from an EMBL/GenBank/DDBJ whole genome shotgun (WGS) entry which is preliminary data.</text>
</comment>
<dbReference type="Pfam" id="PF01263">
    <property type="entry name" value="Aldose_epim"/>
    <property type="match status" value="1"/>
</dbReference>
<dbReference type="SUPFAM" id="SSF74650">
    <property type="entry name" value="Galactose mutarotase-like"/>
    <property type="match status" value="1"/>
</dbReference>
<reference evidence="1 2" key="1">
    <citation type="submission" date="2024-09" db="EMBL/GenBank/DDBJ databases">
        <authorList>
            <person name="Pan X."/>
        </authorList>
    </citation>
    <scope>NUCLEOTIDE SEQUENCE [LARGE SCALE GENOMIC DNA]</scope>
    <source>
        <strain evidence="1 2">B2969</strain>
    </source>
</reference>
<proteinExistence type="predicted"/>
<keyword evidence="2" id="KW-1185">Reference proteome</keyword>
<dbReference type="Gene3D" id="2.70.98.10">
    <property type="match status" value="1"/>
</dbReference>
<dbReference type="InterPro" id="IPR037480">
    <property type="entry name" value="YihR-like"/>
</dbReference>
<name>A0ABW7QE97_9MICO</name>
<dbReference type="Proteomes" id="UP001610861">
    <property type="component" value="Unassembled WGS sequence"/>
</dbReference>